<dbReference type="AlphaFoldDB" id="A0A2S8FDX3"/>
<gene>
    <name evidence="2" type="ORF">C5Y83_23615</name>
</gene>
<dbReference type="Proteomes" id="UP000238322">
    <property type="component" value="Unassembled WGS sequence"/>
</dbReference>
<evidence type="ECO:0000313" key="3">
    <source>
        <dbReference type="Proteomes" id="UP000238322"/>
    </source>
</evidence>
<organism evidence="2 3">
    <name type="scientific">Blastopirellula marina</name>
    <dbReference type="NCBI Taxonomy" id="124"/>
    <lineage>
        <taxon>Bacteria</taxon>
        <taxon>Pseudomonadati</taxon>
        <taxon>Planctomycetota</taxon>
        <taxon>Planctomycetia</taxon>
        <taxon>Pirellulales</taxon>
        <taxon>Pirellulaceae</taxon>
        <taxon>Blastopirellula</taxon>
    </lineage>
</organism>
<evidence type="ECO:0008006" key="4">
    <source>
        <dbReference type="Google" id="ProtNLM"/>
    </source>
</evidence>
<protein>
    <recommendedName>
        <fullName evidence="4">DUF3352 domain-containing protein</fullName>
    </recommendedName>
</protein>
<name>A0A2S8FDX3_9BACT</name>
<comment type="caution">
    <text evidence="2">The sequence shown here is derived from an EMBL/GenBank/DDBJ whole genome shotgun (WGS) entry which is preliminary data.</text>
</comment>
<evidence type="ECO:0000313" key="2">
    <source>
        <dbReference type="EMBL" id="PQO30357.1"/>
    </source>
</evidence>
<sequence>MRFPPTLFSLLLVSLVAANCLAAEPNAAQIMSDQTVAFIRVADTQDYVKKLDQTAIGRAANDPQMKPFVNGIWQTIKQSIADAEERSGITLEELLSIPQGELAISVVAMQEGVPGVVIFCELGDDTRVTEKVLDLLENLAANDGAPVEQNKFKDSEIMLIHGRGGPLAVCIHDNTLLASNRIEALEDIIDHWEGTREDSLASDDRFRTIVASSRGTKDEPAQMVWYVNPMEVLRSIVRNQDGGGYIMAFMPVLGLDGVKAVGGSTILAAEEFDTISHFHVMLERPRTGIIEIIQMKNASTEPEAWVPDDVTNYMTMNWEVDKSYKAIEKLYDSIIGEGKLADDIDRRINQPTGIDFKKEVIDNLEGKFTLVQWYEPPARINSQATFIAAKVKDRAAMQRTLDGLVEALPRLNDMVERRNFGDATFFQLKIADAPIPEDVSDERRQRMQNRRSLRPHPCFGLIGDFVFFADRPGIVEHVALTQGGDTPRLANDLSFKLMMNRLLEQAGERKVAMVSFSRPEEGLRMFYDLIQADSTRSFINGRAENNNFFSNLEGNLNANPLPDFKVISQYLAPQGSIMVDDETGLHLIQFSLKRSTD</sequence>
<keyword evidence="1" id="KW-0732">Signal</keyword>
<accession>A0A2S8FDX3</accession>
<dbReference type="OrthoDB" id="253793at2"/>
<evidence type="ECO:0000256" key="1">
    <source>
        <dbReference type="SAM" id="SignalP"/>
    </source>
</evidence>
<proteinExistence type="predicted"/>
<reference evidence="2 3" key="1">
    <citation type="submission" date="2018-02" db="EMBL/GenBank/DDBJ databases">
        <title>Comparative genomes isolates from brazilian mangrove.</title>
        <authorList>
            <person name="Araujo J.E."/>
            <person name="Taketani R.G."/>
            <person name="Silva M.C.P."/>
            <person name="Loureco M.V."/>
            <person name="Andreote F.D."/>
        </authorList>
    </citation>
    <scope>NUCLEOTIDE SEQUENCE [LARGE SCALE GENOMIC DNA]</scope>
    <source>
        <strain evidence="2 3">Hex-1 MGV</strain>
    </source>
</reference>
<feature type="chain" id="PRO_5015691595" description="DUF3352 domain-containing protein" evidence="1">
    <location>
        <begin position="23"/>
        <end position="597"/>
    </location>
</feature>
<feature type="signal peptide" evidence="1">
    <location>
        <begin position="1"/>
        <end position="22"/>
    </location>
</feature>
<dbReference type="RefSeq" id="WP_105332262.1">
    <property type="nucleotide sequence ID" value="NZ_PUHY01000014.1"/>
</dbReference>
<dbReference type="EMBL" id="PUHY01000014">
    <property type="protein sequence ID" value="PQO30357.1"/>
    <property type="molecule type" value="Genomic_DNA"/>
</dbReference>